<name>A0A174A529_9FIRM</name>
<organism evidence="11 13">
    <name type="scientific">Fusicatenibacter saccharivorans</name>
    <dbReference type="NCBI Taxonomy" id="1150298"/>
    <lineage>
        <taxon>Bacteria</taxon>
        <taxon>Bacillati</taxon>
        <taxon>Bacillota</taxon>
        <taxon>Clostridia</taxon>
        <taxon>Lachnospirales</taxon>
        <taxon>Lachnospiraceae</taxon>
        <taxon>Fusicatenibacter</taxon>
    </lineage>
</organism>
<proteinExistence type="inferred from homology"/>
<dbReference type="PANTHER" id="PTHR28570:SF3">
    <property type="entry name" value="ASPARTYL AMINOPEPTIDASE"/>
    <property type="match status" value="1"/>
</dbReference>
<dbReference type="Pfam" id="PF02127">
    <property type="entry name" value="Peptidase_M18"/>
    <property type="match status" value="1"/>
</dbReference>
<dbReference type="CDD" id="cd05658">
    <property type="entry name" value="M18_DAP"/>
    <property type="match status" value="1"/>
</dbReference>
<dbReference type="Gene3D" id="3.40.630.10">
    <property type="entry name" value="Zn peptidases"/>
    <property type="match status" value="1"/>
</dbReference>
<dbReference type="EMBL" id="CZAL01000008">
    <property type="protein sequence ID" value="CUP29700.1"/>
    <property type="molecule type" value="Genomic_DNA"/>
</dbReference>
<dbReference type="InterPro" id="IPR001948">
    <property type="entry name" value="Peptidase_M18"/>
</dbReference>
<comment type="similarity">
    <text evidence="2 9">Belongs to the peptidase M18 family.</text>
</comment>
<evidence type="ECO:0000313" key="11">
    <source>
        <dbReference type="EMBL" id="CUN82999.1"/>
    </source>
</evidence>
<dbReference type="GO" id="GO:0008270">
    <property type="term" value="F:zinc ion binding"/>
    <property type="evidence" value="ECO:0007669"/>
    <property type="project" value="InterPro"/>
</dbReference>
<evidence type="ECO:0000256" key="4">
    <source>
        <dbReference type="ARBA" id="ARBA00022670"/>
    </source>
</evidence>
<keyword evidence="7 9" id="KW-0862">Zinc</keyword>
<dbReference type="EMBL" id="CYYV01000003">
    <property type="protein sequence ID" value="CUN82999.1"/>
    <property type="molecule type" value="Genomic_DNA"/>
</dbReference>
<dbReference type="Proteomes" id="UP000095709">
    <property type="component" value="Unassembled WGS sequence"/>
</dbReference>
<evidence type="ECO:0000256" key="2">
    <source>
        <dbReference type="ARBA" id="ARBA00008290"/>
    </source>
</evidence>
<gene>
    <name evidence="11" type="primary">apeB</name>
    <name evidence="11" type="ORF">ERS852406_00766</name>
    <name evidence="12" type="ORF">ERS852498_01667</name>
</gene>
<evidence type="ECO:0000256" key="8">
    <source>
        <dbReference type="ARBA" id="ARBA00023049"/>
    </source>
</evidence>
<protein>
    <recommendedName>
        <fullName evidence="10">M18 family aminopeptidase</fullName>
        <ecNumber evidence="10">3.4.11.-</ecNumber>
    </recommendedName>
</protein>
<dbReference type="PANTHER" id="PTHR28570">
    <property type="entry name" value="ASPARTYL AMINOPEPTIDASE"/>
    <property type="match status" value="1"/>
</dbReference>
<evidence type="ECO:0000256" key="7">
    <source>
        <dbReference type="ARBA" id="ARBA00022833"/>
    </source>
</evidence>
<evidence type="ECO:0000256" key="5">
    <source>
        <dbReference type="ARBA" id="ARBA00022723"/>
    </source>
</evidence>
<keyword evidence="6 9" id="KW-0378">Hydrolase</keyword>
<sequence>MEYLNTAQELLDFIMRCKSPFHVVKEAGDLLNENGYTKLEETKEWSLVPGGKYYVTRNESSVIAFQIPESAFSSYQIIASHSDCPTFKVKGEDPFVTDGHYTRLNVEGYGGMIRSPWFDRPLSLAGRMVVRDGNSVKSVLVDAGRDLVTIPNLPIHLNRDINNGIKYSVQTDMLPILGDETAKDHFYELFLPDTAKEDILSMELYLYNRVEGSIWGASKEFLSSGRLDDLQSAFGSLKGFLAAKATGQVNVCAIFDNEEVGSLTKQGADSSFLTETLQHINAACGKDTIAYHRDLAGSFMVSADNAHAFHPAHAEKYDPKSRVYMNGGVVIKQSANQKYTTDAVSEAVTKMICEKAGVPCQVFANHADIPGGSTLGAILNSLVSVTSVDIGMAQLAMHSPYETAGAKDTAYLVQFAKTFYETTLVRTEHGFSLEEK</sequence>
<dbReference type="EC" id="3.4.11.-" evidence="10"/>
<dbReference type="SUPFAM" id="SSF53187">
    <property type="entry name" value="Zn-dependent exopeptidases"/>
    <property type="match status" value="1"/>
</dbReference>
<dbReference type="RefSeq" id="WP_055226483.1">
    <property type="nucleotide sequence ID" value="NZ_CYYV01000003.1"/>
</dbReference>
<evidence type="ECO:0000256" key="1">
    <source>
        <dbReference type="ARBA" id="ARBA00001947"/>
    </source>
</evidence>
<dbReference type="NCBIfam" id="NF002759">
    <property type="entry name" value="PRK02813.1"/>
    <property type="match status" value="1"/>
</dbReference>
<dbReference type="Gene3D" id="2.30.250.10">
    <property type="entry name" value="Aminopeptidase i, Domain 2"/>
    <property type="match status" value="1"/>
</dbReference>
<evidence type="ECO:0000256" key="3">
    <source>
        <dbReference type="ARBA" id="ARBA00022438"/>
    </source>
</evidence>
<evidence type="ECO:0000256" key="9">
    <source>
        <dbReference type="RuleBase" id="RU004386"/>
    </source>
</evidence>
<evidence type="ECO:0000313" key="12">
    <source>
        <dbReference type="EMBL" id="CUP29700.1"/>
    </source>
</evidence>
<dbReference type="PRINTS" id="PR00932">
    <property type="entry name" value="AMINO1PTASE"/>
</dbReference>
<dbReference type="GO" id="GO:0006508">
    <property type="term" value="P:proteolysis"/>
    <property type="evidence" value="ECO:0007669"/>
    <property type="project" value="UniProtKB-KW"/>
</dbReference>
<dbReference type="Proteomes" id="UP000095706">
    <property type="component" value="Unassembled WGS sequence"/>
</dbReference>
<keyword evidence="4 9" id="KW-0645">Protease</keyword>
<comment type="cofactor">
    <cofactor evidence="1 10">
        <name>Zn(2+)</name>
        <dbReference type="ChEBI" id="CHEBI:29105"/>
    </cofactor>
</comment>
<dbReference type="InterPro" id="IPR023358">
    <property type="entry name" value="Peptidase_M18_dom2"/>
</dbReference>
<dbReference type="GO" id="GO:0005737">
    <property type="term" value="C:cytoplasm"/>
    <property type="evidence" value="ECO:0007669"/>
    <property type="project" value="UniProtKB-ARBA"/>
</dbReference>
<dbReference type="STRING" id="1150298.ERS852406_00766"/>
<keyword evidence="3 9" id="KW-0031">Aminopeptidase</keyword>
<evidence type="ECO:0000256" key="6">
    <source>
        <dbReference type="ARBA" id="ARBA00022801"/>
    </source>
</evidence>
<dbReference type="SUPFAM" id="SSF101821">
    <property type="entry name" value="Aminopeptidase/glucanase lid domain"/>
    <property type="match status" value="1"/>
</dbReference>
<evidence type="ECO:0000313" key="13">
    <source>
        <dbReference type="Proteomes" id="UP000095706"/>
    </source>
</evidence>
<accession>A0A174A529</accession>
<evidence type="ECO:0000313" key="14">
    <source>
        <dbReference type="Proteomes" id="UP000095709"/>
    </source>
</evidence>
<evidence type="ECO:0000256" key="10">
    <source>
        <dbReference type="RuleBase" id="RU004387"/>
    </source>
</evidence>
<dbReference type="AlphaFoldDB" id="A0A174A529"/>
<dbReference type="GO" id="GO:0008237">
    <property type="term" value="F:metallopeptidase activity"/>
    <property type="evidence" value="ECO:0007669"/>
    <property type="project" value="UniProtKB-KW"/>
</dbReference>
<reference evidence="13 14" key="1">
    <citation type="submission" date="2015-09" db="EMBL/GenBank/DDBJ databases">
        <authorList>
            <consortium name="Pathogen Informatics"/>
        </authorList>
    </citation>
    <scope>NUCLEOTIDE SEQUENCE [LARGE SCALE GENOMIC DNA]</scope>
    <source>
        <strain evidence="11 13">2789STDY5608849</strain>
        <strain evidence="12 14">2789STDY5834885</strain>
    </source>
</reference>
<dbReference type="GO" id="GO:0004177">
    <property type="term" value="F:aminopeptidase activity"/>
    <property type="evidence" value="ECO:0007669"/>
    <property type="project" value="UniProtKB-KW"/>
</dbReference>
<keyword evidence="8 9" id="KW-0482">Metalloprotease</keyword>
<keyword evidence="5 9" id="KW-0479">Metal-binding</keyword>